<proteinExistence type="predicted"/>
<dbReference type="PROSITE" id="PS51257">
    <property type="entry name" value="PROKAR_LIPOPROTEIN"/>
    <property type="match status" value="1"/>
</dbReference>
<dbReference type="Pfam" id="PF04294">
    <property type="entry name" value="VanW"/>
    <property type="match status" value="1"/>
</dbReference>
<keyword evidence="3" id="KW-1185">Reference proteome</keyword>
<evidence type="ECO:0000313" key="2">
    <source>
        <dbReference type="EMBL" id="MFD2214472.1"/>
    </source>
</evidence>
<dbReference type="EMBL" id="JBHUIK010000002">
    <property type="protein sequence ID" value="MFD2214472.1"/>
    <property type="molecule type" value="Genomic_DNA"/>
</dbReference>
<organism evidence="2 3">
    <name type="scientific">Metabacillus endolithicus</name>
    <dbReference type="NCBI Taxonomy" id="1535204"/>
    <lineage>
        <taxon>Bacteria</taxon>
        <taxon>Bacillati</taxon>
        <taxon>Bacillota</taxon>
        <taxon>Bacilli</taxon>
        <taxon>Bacillales</taxon>
        <taxon>Bacillaceae</taxon>
        <taxon>Metabacillus</taxon>
    </lineage>
</organism>
<dbReference type="PANTHER" id="PTHR35788">
    <property type="entry name" value="EXPORTED PROTEIN-RELATED"/>
    <property type="match status" value="1"/>
</dbReference>
<dbReference type="InterPro" id="IPR052913">
    <property type="entry name" value="Glycopeptide_resist_protein"/>
</dbReference>
<feature type="chain" id="PRO_5047423332" evidence="1">
    <location>
        <begin position="22"/>
        <end position="313"/>
    </location>
</feature>
<dbReference type="Proteomes" id="UP001597318">
    <property type="component" value="Unassembled WGS sequence"/>
</dbReference>
<accession>A0ABW5BWQ3</accession>
<name>A0ABW5BWQ3_9BACI</name>
<dbReference type="RefSeq" id="WP_247343648.1">
    <property type="nucleotide sequence ID" value="NZ_CP095550.1"/>
</dbReference>
<dbReference type="PANTHER" id="PTHR35788:SF1">
    <property type="entry name" value="EXPORTED PROTEIN"/>
    <property type="match status" value="1"/>
</dbReference>
<keyword evidence="1" id="KW-0732">Signal</keyword>
<dbReference type="InterPro" id="IPR007391">
    <property type="entry name" value="Vancomycin_resist_VanW"/>
</dbReference>
<sequence length="313" mass="34524">MRKKYVSTLIFLFMMTGCSSNVVNGNEKDEPLPVKSLAMNSFQLAEKQVEFQVQLLHPETQKILYSFSPSLNQKSEAYEEEVRHIANDLAESLDQPMIPVKYTSNGGLTEGTSRVLLNEEKLVEMLLNVHALDKTLDLPIEVMSPNVSAETVKNIDEVVIGHYKTSFNPNVTGRSQNIFLSANEINQIVLGPGDRFYFNLVVGERTAAKGYQKAKEIVDKEFVEGIGGGICQTSSTLYNAVANAGLEVLEVNSHSRSVGYVPTGKDATVSWGGPDFKFMNDKDFPVMIKTFVNKQSGTIEVQVVASKDDASKV</sequence>
<protein>
    <submittedName>
        <fullName evidence="2">VanW family protein</fullName>
    </submittedName>
</protein>
<gene>
    <name evidence="2" type="ORF">ACFSKK_12335</name>
</gene>
<comment type="caution">
    <text evidence="2">The sequence shown here is derived from an EMBL/GenBank/DDBJ whole genome shotgun (WGS) entry which is preliminary data.</text>
</comment>
<feature type="signal peptide" evidence="1">
    <location>
        <begin position="1"/>
        <end position="21"/>
    </location>
</feature>
<evidence type="ECO:0000313" key="3">
    <source>
        <dbReference type="Proteomes" id="UP001597318"/>
    </source>
</evidence>
<evidence type="ECO:0000256" key="1">
    <source>
        <dbReference type="SAM" id="SignalP"/>
    </source>
</evidence>
<reference evidence="3" key="1">
    <citation type="journal article" date="2019" name="Int. J. Syst. Evol. Microbiol.">
        <title>The Global Catalogue of Microorganisms (GCM) 10K type strain sequencing project: providing services to taxonomists for standard genome sequencing and annotation.</title>
        <authorList>
            <consortium name="The Broad Institute Genomics Platform"/>
            <consortium name="The Broad Institute Genome Sequencing Center for Infectious Disease"/>
            <person name="Wu L."/>
            <person name="Ma J."/>
        </authorList>
    </citation>
    <scope>NUCLEOTIDE SEQUENCE [LARGE SCALE GENOMIC DNA]</scope>
    <source>
        <strain evidence="3">CGMCC 1.15474</strain>
    </source>
</reference>